<evidence type="ECO:0000313" key="3">
    <source>
        <dbReference type="Proteomes" id="UP000582837"/>
    </source>
</evidence>
<name>A0A841H537_9BACT</name>
<sequence>MKTLPRLLRWTRNALLCLIAAAAVGWAALRLSTRPSHARTWRTEQSVLPRVAVSDSIVTVRNVRDFTFRSPTDFTPGYRDRRYDLNKIERVWFVLSPFNPDWRGPAHSFLSFSFSDSQYVSVSVEARREADEEYSVWKGALRQYELMYVIGEERDVIGLRAVTWNDPVYLFPVRATPAQARALFVAMMRRAQALESRPDFYNTFTNNCTTNILDPVNQIASRRIPFGIDILLPGYSDELAYEHGLIDTDLPLEQARERFRINARAQAAAGKPDFSARIRVAGGR</sequence>
<evidence type="ECO:0000259" key="1">
    <source>
        <dbReference type="Pfam" id="PF13387"/>
    </source>
</evidence>
<proteinExistence type="predicted"/>
<dbReference type="Pfam" id="PF13387">
    <property type="entry name" value="Lnb_N"/>
    <property type="match status" value="1"/>
</dbReference>
<reference evidence="2 3" key="1">
    <citation type="submission" date="2020-08" db="EMBL/GenBank/DDBJ databases">
        <title>Genomic Encyclopedia of Type Strains, Phase IV (KMG-IV): sequencing the most valuable type-strain genomes for metagenomic binning, comparative biology and taxonomic classification.</title>
        <authorList>
            <person name="Goeker M."/>
        </authorList>
    </citation>
    <scope>NUCLEOTIDE SEQUENCE [LARGE SCALE GENOMIC DNA]</scope>
    <source>
        <strain evidence="2 3">DSM 29007</strain>
    </source>
</reference>
<accession>A0A841H537</accession>
<organism evidence="2 3">
    <name type="scientific">Longimicrobium terrae</name>
    <dbReference type="NCBI Taxonomy" id="1639882"/>
    <lineage>
        <taxon>Bacteria</taxon>
        <taxon>Pseudomonadati</taxon>
        <taxon>Gemmatimonadota</taxon>
        <taxon>Longimicrobiia</taxon>
        <taxon>Longimicrobiales</taxon>
        <taxon>Longimicrobiaceae</taxon>
        <taxon>Longimicrobium</taxon>
    </lineage>
</organism>
<feature type="domain" description="Lnb N-terminal periplasmic" evidence="1">
    <location>
        <begin position="77"/>
        <end position="221"/>
    </location>
</feature>
<dbReference type="AlphaFoldDB" id="A0A841H537"/>
<evidence type="ECO:0000313" key="2">
    <source>
        <dbReference type="EMBL" id="MBB6073251.1"/>
    </source>
</evidence>
<comment type="caution">
    <text evidence="2">The sequence shown here is derived from an EMBL/GenBank/DDBJ whole genome shotgun (WGS) entry which is preliminary data.</text>
</comment>
<dbReference type="RefSeq" id="WP_170038602.1">
    <property type="nucleotide sequence ID" value="NZ_JABDTL010000002.1"/>
</dbReference>
<dbReference type="Proteomes" id="UP000582837">
    <property type="component" value="Unassembled WGS sequence"/>
</dbReference>
<dbReference type="EMBL" id="JACHIA010000022">
    <property type="protein sequence ID" value="MBB6073251.1"/>
    <property type="molecule type" value="Genomic_DNA"/>
</dbReference>
<gene>
    <name evidence="2" type="ORF">HNQ61_004918</name>
</gene>
<dbReference type="InterPro" id="IPR025178">
    <property type="entry name" value="Lnb_N"/>
</dbReference>
<protein>
    <recommendedName>
        <fullName evidence="1">Lnb N-terminal periplasmic domain-containing protein</fullName>
    </recommendedName>
</protein>
<keyword evidence="3" id="KW-1185">Reference proteome</keyword>